<dbReference type="PANTHER" id="PTHR44068:SF1">
    <property type="entry name" value="HYPOTHETICAL LOC100005854"/>
    <property type="match status" value="1"/>
</dbReference>
<name>A0A261Y3N8_9FUNG</name>
<evidence type="ECO:0000313" key="9">
    <source>
        <dbReference type="Proteomes" id="UP000242875"/>
    </source>
</evidence>
<comment type="similarity">
    <text evidence="4 5 6">Belongs to the class I-like SAM-binding methyltransferase superfamily. Erg6/SMT family.</text>
</comment>
<keyword evidence="6" id="KW-0756">Sterol biosynthesis</keyword>
<keyword evidence="6" id="KW-1207">Sterol metabolism</keyword>
<dbReference type="Gene3D" id="3.40.50.150">
    <property type="entry name" value="Vaccinia Virus protein VP39"/>
    <property type="match status" value="1"/>
</dbReference>
<dbReference type="GO" id="GO:0032259">
    <property type="term" value="P:methylation"/>
    <property type="evidence" value="ECO:0007669"/>
    <property type="project" value="UniProtKB-KW"/>
</dbReference>
<dbReference type="InterPro" id="IPR029063">
    <property type="entry name" value="SAM-dependent_MTases_sf"/>
</dbReference>
<keyword evidence="6" id="KW-0444">Lipid biosynthesis</keyword>
<dbReference type="Proteomes" id="UP000242875">
    <property type="component" value="Unassembled WGS sequence"/>
</dbReference>
<dbReference type="InterPro" id="IPR013705">
    <property type="entry name" value="Sterol_MeTrfase_C"/>
</dbReference>
<proteinExistence type="inferred from homology"/>
<dbReference type="EC" id="2.1.1.-" evidence="6"/>
<comment type="pathway">
    <text evidence="6">Steroid metabolism.</text>
</comment>
<keyword evidence="6" id="KW-0443">Lipid metabolism</keyword>
<dbReference type="InterPro" id="IPR030384">
    <property type="entry name" value="MeTrfase_SMT"/>
</dbReference>
<evidence type="ECO:0000259" key="7">
    <source>
        <dbReference type="PROSITE" id="PS51685"/>
    </source>
</evidence>
<dbReference type="GO" id="GO:0005783">
    <property type="term" value="C:endoplasmic reticulum"/>
    <property type="evidence" value="ECO:0007669"/>
    <property type="project" value="TreeGrafter"/>
</dbReference>
<keyword evidence="3 5" id="KW-0949">S-adenosyl-L-methionine</keyword>
<evidence type="ECO:0000256" key="1">
    <source>
        <dbReference type="ARBA" id="ARBA00022603"/>
    </source>
</evidence>
<evidence type="ECO:0000256" key="6">
    <source>
        <dbReference type="RuleBase" id="RU362025"/>
    </source>
</evidence>
<dbReference type="Pfam" id="PF08498">
    <property type="entry name" value="Sterol_MT_C"/>
    <property type="match status" value="1"/>
</dbReference>
<dbReference type="SUPFAM" id="SSF53335">
    <property type="entry name" value="S-adenosyl-L-methionine-dependent methyltransferases"/>
    <property type="match status" value="1"/>
</dbReference>
<dbReference type="Pfam" id="PF08241">
    <property type="entry name" value="Methyltransf_11"/>
    <property type="match status" value="1"/>
</dbReference>
<dbReference type="PANTHER" id="PTHR44068">
    <property type="entry name" value="ZGC:194242"/>
    <property type="match status" value="1"/>
</dbReference>
<dbReference type="EMBL" id="MVBO01000020">
    <property type="protein sequence ID" value="OZJ05225.1"/>
    <property type="molecule type" value="Genomic_DNA"/>
</dbReference>
<reference evidence="8 9" key="1">
    <citation type="journal article" date="2017" name="Mycologia">
        <title>Bifiguratus adelaidae, gen. et sp. nov., a new member of Mucoromycotina in endophytic and soil-dwelling habitats.</title>
        <authorList>
            <person name="Torres-Cruz T.J."/>
            <person name="Billingsley Tobias T.L."/>
            <person name="Almatruk M."/>
            <person name="Hesse C."/>
            <person name="Kuske C.R."/>
            <person name="Desiro A."/>
            <person name="Benucci G.M."/>
            <person name="Bonito G."/>
            <person name="Stajich J.E."/>
            <person name="Dunlap C."/>
            <person name="Arnold A.E."/>
            <person name="Porras-Alfaro A."/>
        </authorList>
    </citation>
    <scope>NUCLEOTIDE SEQUENCE [LARGE SCALE GENOMIC DNA]</scope>
    <source>
        <strain evidence="8 9">AZ0501</strain>
    </source>
</reference>
<dbReference type="PROSITE" id="PS51685">
    <property type="entry name" value="SAM_MT_ERG6_SMT"/>
    <property type="match status" value="1"/>
</dbReference>
<comment type="function">
    <text evidence="6">Catalyzes the transfer of methyl groups from S-adenosyl-methionine to the C-24 of sterols.</text>
</comment>
<evidence type="ECO:0000256" key="2">
    <source>
        <dbReference type="ARBA" id="ARBA00022679"/>
    </source>
</evidence>
<protein>
    <recommendedName>
        <fullName evidence="6">Sterol 24-C-methyltransferase</fullName>
        <ecNumber evidence="6">2.1.1.-</ecNumber>
    </recommendedName>
    <alternativeName>
        <fullName evidence="6">Delta(24)-sterol C-methyltransferase</fullName>
    </alternativeName>
</protein>
<evidence type="ECO:0000256" key="3">
    <source>
        <dbReference type="ARBA" id="ARBA00022691"/>
    </source>
</evidence>
<evidence type="ECO:0000256" key="5">
    <source>
        <dbReference type="PROSITE-ProRule" id="PRU01022"/>
    </source>
</evidence>
<gene>
    <name evidence="8" type="ORF">BZG36_02450</name>
</gene>
<dbReference type="InterPro" id="IPR013216">
    <property type="entry name" value="Methyltransf_11"/>
</dbReference>
<evidence type="ECO:0000313" key="8">
    <source>
        <dbReference type="EMBL" id="OZJ05225.1"/>
    </source>
</evidence>
<dbReference type="CDD" id="cd02440">
    <property type="entry name" value="AdoMet_MTases"/>
    <property type="match status" value="1"/>
</dbReference>
<sequence>MSVVKSVDYTAEKNLMRQLHGNIITEESGFLRKVTQKHEQLNKKAVETYYGNWEDKKDIKNTEGGVIQRRANAQVMTNAFYDLVTDFYEYGICTVPQQLCILCEGAFGWWCSCGYAGFSFRTGFRTPYAMNLRHHANRFRAFVGWGQSFHFAKLYKVAENASCMLAQYERSQSWHLPIAQCLNRIIQPAGDTFEENTKRHEAYLALRLGLGEGMKCLDVGCGVGGPLREVAKSAQGAHITGINNNAYQIERCFAYSKKYGLSNVTDYVKGDFTNMEDIPDETFDRVFSVEATVHAPKLEYVYAEIYRVLKPGGKYACYEWLTTEQYDENDLTQKKVIHGIEEGNSISKLYSIPQCLEALRSVGFTVLDYKDIAVVDEATEPWYYALSRANGIRGFARSPFGRIVTHTVLTILQTLRLVPKGTMETSNLLNNAADRLVEGGEMNIFTPMFFFLVEKPAEAK</sequence>
<evidence type="ECO:0000256" key="4">
    <source>
        <dbReference type="ARBA" id="ARBA00038188"/>
    </source>
</evidence>
<feature type="domain" description="SAM-dependent methyltransferase Erg6/SMT-type" evidence="7">
    <location>
        <begin position="193"/>
        <end position="456"/>
    </location>
</feature>
<keyword evidence="1 5" id="KW-0489">Methyltransferase</keyword>
<dbReference type="AlphaFoldDB" id="A0A261Y3N8"/>
<comment type="caution">
    <text evidence="8">The sequence shown here is derived from an EMBL/GenBank/DDBJ whole genome shotgun (WGS) entry which is preliminary data.</text>
</comment>
<dbReference type="OrthoDB" id="540004at2759"/>
<organism evidence="8 9">
    <name type="scientific">Bifiguratus adelaidae</name>
    <dbReference type="NCBI Taxonomy" id="1938954"/>
    <lineage>
        <taxon>Eukaryota</taxon>
        <taxon>Fungi</taxon>
        <taxon>Fungi incertae sedis</taxon>
        <taxon>Mucoromycota</taxon>
        <taxon>Mucoromycotina</taxon>
        <taxon>Endogonomycetes</taxon>
        <taxon>Endogonales</taxon>
        <taxon>Endogonales incertae sedis</taxon>
        <taxon>Bifiguratus</taxon>
    </lineage>
</organism>
<dbReference type="GO" id="GO:0003838">
    <property type="term" value="F:sterol 24-C-methyltransferase activity"/>
    <property type="evidence" value="ECO:0007669"/>
    <property type="project" value="TreeGrafter"/>
</dbReference>
<dbReference type="GO" id="GO:0006696">
    <property type="term" value="P:ergosterol biosynthetic process"/>
    <property type="evidence" value="ECO:0007669"/>
    <property type="project" value="TreeGrafter"/>
</dbReference>
<keyword evidence="6" id="KW-0752">Steroid biosynthesis</keyword>
<keyword evidence="9" id="KW-1185">Reference proteome</keyword>
<keyword evidence="2 5" id="KW-0808">Transferase</keyword>
<accession>A0A261Y3N8</accession>
<dbReference type="InterPro" id="IPR050447">
    <property type="entry name" value="Erg6_SMT_methyltransf"/>
</dbReference>
<keyword evidence="6" id="KW-0753">Steroid metabolism</keyword>